<dbReference type="Gene3D" id="3.40.50.720">
    <property type="entry name" value="NAD(P)-binding Rossmann-like Domain"/>
    <property type="match status" value="1"/>
</dbReference>
<reference evidence="3" key="1">
    <citation type="submission" date="2016-11" db="EMBL/GenBank/DDBJ databases">
        <authorList>
            <person name="Varghese N."/>
            <person name="Submissions S."/>
        </authorList>
    </citation>
    <scope>NUCLEOTIDE SEQUENCE [LARGE SCALE GENOMIC DNA]</scope>
    <source>
        <strain evidence="3">CGMCC 1.10835</strain>
    </source>
</reference>
<keyword evidence="3" id="KW-1185">Reference proteome</keyword>
<dbReference type="PANTHER" id="PTHR14097">
    <property type="entry name" value="OXIDOREDUCTASE HTATIP2"/>
    <property type="match status" value="1"/>
</dbReference>
<evidence type="ECO:0000259" key="1">
    <source>
        <dbReference type="Pfam" id="PF13460"/>
    </source>
</evidence>
<evidence type="ECO:0000313" key="3">
    <source>
        <dbReference type="Proteomes" id="UP000184497"/>
    </source>
</evidence>
<proteinExistence type="predicted"/>
<dbReference type="InterPro" id="IPR016040">
    <property type="entry name" value="NAD(P)-bd_dom"/>
</dbReference>
<sequence>MRVMLLGATGLTGGFVLAGLLARDEVESVVVPVRKQMETVHARLRQQEMDFDRMEDHAELFNVDAIICCLGTTIKKAGSQEQFRKVDYGYCLKAAELGRAAGARAFILMSAIGSSATSTIFYNRVKGELEDGVKGLGYPYLSIYHPSLLLGARNENRLGEALGIKAMPLINRVLVGPLEKYRGIEAATVANAMVNEACSLASESAAEQVVQIREYQDIVELSAQTA</sequence>
<dbReference type="Pfam" id="PF13460">
    <property type="entry name" value="NAD_binding_10"/>
    <property type="match status" value="1"/>
</dbReference>
<dbReference type="STRING" id="564117.SAMN05216369_1485"/>
<name>A0A1M6RFZ6_9GAMM</name>
<accession>A0A1M6RFZ6</accession>
<protein>
    <submittedName>
        <fullName evidence="2">NAD(P)H-binding</fullName>
    </submittedName>
</protein>
<dbReference type="OrthoDB" id="9798632at2"/>
<organism evidence="2 3">
    <name type="scientific">Marinobacter antarcticus</name>
    <dbReference type="NCBI Taxonomy" id="564117"/>
    <lineage>
        <taxon>Bacteria</taxon>
        <taxon>Pseudomonadati</taxon>
        <taxon>Pseudomonadota</taxon>
        <taxon>Gammaproteobacteria</taxon>
        <taxon>Pseudomonadales</taxon>
        <taxon>Marinobacteraceae</taxon>
        <taxon>Marinobacter</taxon>
    </lineage>
</organism>
<dbReference type="SUPFAM" id="SSF51735">
    <property type="entry name" value="NAD(P)-binding Rossmann-fold domains"/>
    <property type="match status" value="1"/>
</dbReference>
<dbReference type="PANTHER" id="PTHR14097:SF7">
    <property type="entry name" value="OXIDOREDUCTASE HTATIP2"/>
    <property type="match status" value="1"/>
</dbReference>
<dbReference type="Proteomes" id="UP000184497">
    <property type="component" value="Unassembled WGS sequence"/>
</dbReference>
<dbReference type="RefSeq" id="WP_072796520.1">
    <property type="nucleotide sequence ID" value="NZ_FRAQ01000001.1"/>
</dbReference>
<feature type="domain" description="NAD(P)-binding" evidence="1">
    <location>
        <begin position="7"/>
        <end position="117"/>
    </location>
</feature>
<evidence type="ECO:0000313" key="2">
    <source>
        <dbReference type="EMBL" id="SHK31326.1"/>
    </source>
</evidence>
<dbReference type="EMBL" id="FRAQ01000001">
    <property type="protein sequence ID" value="SHK31326.1"/>
    <property type="molecule type" value="Genomic_DNA"/>
</dbReference>
<dbReference type="AlphaFoldDB" id="A0A1M6RFZ6"/>
<dbReference type="InterPro" id="IPR036291">
    <property type="entry name" value="NAD(P)-bd_dom_sf"/>
</dbReference>
<gene>
    <name evidence="2" type="ORF">SAMN05216369_1485</name>
</gene>